<sequence>MGCICGKESLNIENRKFNIKLRLGEGGFSYVDLVEDAQTHKSYALKRILCHSKEEEHIALQEVHIMRELDHPNIIPLECYSIHKVGIQTKAVDITCEVFVVIPYYREVHIMRELDHPNIIPLECYSIHKVGIHTKAVDITCEVFVVIPYYRKGTLQNRIDTMKLKGEHFNEDMIWKLMLGICQGIKAIHDHKPPYAHRDIKPDNVMTEEDETPVVMDLGSAAPAQLEIKTAREASSLQDLAAERCSMLYRAPELFTVETNTSIDERTDIWSLGCVLYALAYLESPFEAAYQRGDSLALATMAGKINFPEKSSYSSNIPEIISWMLKPKACERPFIDQVIERIKGVQHVDENRV</sequence>
<comment type="caution">
    <text evidence="10">The sequence shown here is derived from an EMBL/GenBank/DDBJ whole genome shotgun (WGS) entry which is preliminary data.</text>
</comment>
<evidence type="ECO:0000256" key="4">
    <source>
        <dbReference type="ARBA" id="ARBA00022741"/>
    </source>
</evidence>
<evidence type="ECO:0000313" key="11">
    <source>
        <dbReference type="Proteomes" id="UP001233172"/>
    </source>
</evidence>
<keyword evidence="11" id="KW-1185">Reference proteome</keyword>
<evidence type="ECO:0000256" key="7">
    <source>
        <dbReference type="ARBA" id="ARBA00047899"/>
    </source>
</evidence>
<dbReference type="Gene3D" id="3.30.200.20">
    <property type="entry name" value="Phosphorylase Kinase, domain 1"/>
    <property type="match status" value="1"/>
</dbReference>
<reference evidence="10" key="2">
    <citation type="submission" date="2023-04" db="EMBL/GenBank/DDBJ databases">
        <authorList>
            <person name="Bu L."/>
            <person name="Lu L."/>
            <person name="Laidemitt M.R."/>
            <person name="Zhang S.M."/>
            <person name="Mutuku M."/>
            <person name="Mkoji G."/>
            <person name="Steinauer M."/>
            <person name="Loker E.S."/>
        </authorList>
    </citation>
    <scope>NUCLEOTIDE SEQUENCE</scope>
    <source>
        <strain evidence="10">KasaAsao</strain>
        <tissue evidence="10">Whole Snail</tissue>
    </source>
</reference>
<evidence type="ECO:0000313" key="10">
    <source>
        <dbReference type="EMBL" id="KAK0043556.1"/>
    </source>
</evidence>
<keyword evidence="2" id="KW-0723">Serine/threonine-protein kinase</keyword>
<dbReference type="EMBL" id="JASAOG010000214">
    <property type="protein sequence ID" value="KAK0043556.1"/>
    <property type="molecule type" value="Genomic_DNA"/>
</dbReference>
<dbReference type="GO" id="GO:0005794">
    <property type="term" value="C:Golgi apparatus"/>
    <property type="evidence" value="ECO:0007669"/>
    <property type="project" value="TreeGrafter"/>
</dbReference>
<dbReference type="PROSITE" id="PS00108">
    <property type="entry name" value="PROTEIN_KINASE_ST"/>
    <property type="match status" value="1"/>
</dbReference>
<dbReference type="Proteomes" id="UP001233172">
    <property type="component" value="Unassembled WGS sequence"/>
</dbReference>
<dbReference type="PROSITE" id="PS50011">
    <property type="entry name" value="PROTEIN_KINASE_DOM"/>
    <property type="match status" value="1"/>
</dbReference>
<evidence type="ECO:0000256" key="1">
    <source>
        <dbReference type="ARBA" id="ARBA00012513"/>
    </source>
</evidence>
<dbReference type="InterPro" id="IPR052239">
    <property type="entry name" value="Ser/Thr-specific_kinases"/>
</dbReference>
<dbReference type="PANTHER" id="PTHR45998">
    <property type="entry name" value="SERINE/THREONINE-PROTEIN KINASE 16"/>
    <property type="match status" value="1"/>
</dbReference>
<keyword evidence="4" id="KW-0547">Nucleotide-binding</keyword>
<dbReference type="GO" id="GO:0005524">
    <property type="term" value="F:ATP binding"/>
    <property type="evidence" value="ECO:0007669"/>
    <property type="project" value="UniProtKB-KW"/>
</dbReference>
<dbReference type="SUPFAM" id="SSF56112">
    <property type="entry name" value="Protein kinase-like (PK-like)"/>
    <property type="match status" value="1"/>
</dbReference>
<evidence type="ECO:0000256" key="3">
    <source>
        <dbReference type="ARBA" id="ARBA00022679"/>
    </source>
</evidence>
<proteinExistence type="predicted"/>
<comment type="catalytic activity">
    <reaction evidence="8">
        <text>L-seryl-[protein] + ATP = O-phospho-L-seryl-[protein] + ADP + H(+)</text>
        <dbReference type="Rhea" id="RHEA:17989"/>
        <dbReference type="Rhea" id="RHEA-COMP:9863"/>
        <dbReference type="Rhea" id="RHEA-COMP:11604"/>
        <dbReference type="ChEBI" id="CHEBI:15378"/>
        <dbReference type="ChEBI" id="CHEBI:29999"/>
        <dbReference type="ChEBI" id="CHEBI:30616"/>
        <dbReference type="ChEBI" id="CHEBI:83421"/>
        <dbReference type="ChEBI" id="CHEBI:456216"/>
        <dbReference type="EC" id="2.7.11.1"/>
    </reaction>
</comment>
<evidence type="ECO:0000256" key="5">
    <source>
        <dbReference type="ARBA" id="ARBA00022777"/>
    </source>
</evidence>
<dbReference type="InterPro" id="IPR000719">
    <property type="entry name" value="Prot_kinase_dom"/>
</dbReference>
<dbReference type="Gene3D" id="1.10.510.10">
    <property type="entry name" value="Transferase(Phosphotransferase) domain 1"/>
    <property type="match status" value="1"/>
</dbReference>
<dbReference type="EC" id="2.7.11.1" evidence="1"/>
<gene>
    <name evidence="10" type="ORF">Bpfe_027022</name>
</gene>
<reference evidence="10" key="1">
    <citation type="journal article" date="2023" name="PLoS Negl. Trop. Dis.">
        <title>A genome sequence for Biomphalaria pfeifferi, the major vector snail for the human-infecting parasite Schistosoma mansoni.</title>
        <authorList>
            <person name="Bu L."/>
            <person name="Lu L."/>
            <person name="Laidemitt M.R."/>
            <person name="Zhang S.M."/>
            <person name="Mutuku M."/>
            <person name="Mkoji G."/>
            <person name="Steinauer M."/>
            <person name="Loker E.S."/>
        </authorList>
    </citation>
    <scope>NUCLEOTIDE SEQUENCE</scope>
    <source>
        <strain evidence="10">KasaAsao</strain>
    </source>
</reference>
<dbReference type="PANTHER" id="PTHR45998:SF2">
    <property type="entry name" value="SERINE_THREONINE-PROTEIN KINASE 16"/>
    <property type="match status" value="1"/>
</dbReference>
<evidence type="ECO:0000256" key="2">
    <source>
        <dbReference type="ARBA" id="ARBA00022527"/>
    </source>
</evidence>
<dbReference type="SMART" id="SM00220">
    <property type="entry name" value="S_TKc"/>
    <property type="match status" value="1"/>
</dbReference>
<dbReference type="GO" id="GO:0004674">
    <property type="term" value="F:protein serine/threonine kinase activity"/>
    <property type="evidence" value="ECO:0007669"/>
    <property type="project" value="UniProtKB-KW"/>
</dbReference>
<feature type="domain" description="Protein kinase" evidence="9">
    <location>
        <begin position="17"/>
        <end position="350"/>
    </location>
</feature>
<organism evidence="10 11">
    <name type="scientific">Biomphalaria pfeifferi</name>
    <name type="common">Bloodfluke planorb</name>
    <name type="synonym">Freshwater snail</name>
    <dbReference type="NCBI Taxonomy" id="112525"/>
    <lineage>
        <taxon>Eukaryota</taxon>
        <taxon>Metazoa</taxon>
        <taxon>Spiralia</taxon>
        <taxon>Lophotrochozoa</taxon>
        <taxon>Mollusca</taxon>
        <taxon>Gastropoda</taxon>
        <taxon>Heterobranchia</taxon>
        <taxon>Euthyneura</taxon>
        <taxon>Panpulmonata</taxon>
        <taxon>Hygrophila</taxon>
        <taxon>Lymnaeoidea</taxon>
        <taxon>Planorbidae</taxon>
        <taxon>Biomphalaria</taxon>
    </lineage>
</organism>
<dbReference type="AlphaFoldDB" id="A0AAD8AW91"/>
<evidence type="ECO:0000259" key="9">
    <source>
        <dbReference type="PROSITE" id="PS50011"/>
    </source>
</evidence>
<name>A0AAD8AW91_BIOPF</name>
<dbReference type="InterPro" id="IPR011009">
    <property type="entry name" value="Kinase-like_dom_sf"/>
</dbReference>
<protein>
    <recommendedName>
        <fullName evidence="1">non-specific serine/threonine protein kinase</fullName>
        <ecNumber evidence="1">2.7.11.1</ecNumber>
    </recommendedName>
</protein>
<keyword evidence="3" id="KW-0808">Transferase</keyword>
<accession>A0AAD8AW91</accession>
<dbReference type="Pfam" id="PF00069">
    <property type="entry name" value="Pkinase"/>
    <property type="match status" value="2"/>
</dbReference>
<evidence type="ECO:0000256" key="8">
    <source>
        <dbReference type="ARBA" id="ARBA00048679"/>
    </source>
</evidence>
<keyword evidence="5 10" id="KW-0418">Kinase</keyword>
<keyword evidence="6" id="KW-0067">ATP-binding</keyword>
<dbReference type="InterPro" id="IPR008271">
    <property type="entry name" value="Ser/Thr_kinase_AS"/>
</dbReference>
<comment type="catalytic activity">
    <reaction evidence="7">
        <text>L-threonyl-[protein] + ATP = O-phospho-L-threonyl-[protein] + ADP + H(+)</text>
        <dbReference type="Rhea" id="RHEA:46608"/>
        <dbReference type="Rhea" id="RHEA-COMP:11060"/>
        <dbReference type="Rhea" id="RHEA-COMP:11605"/>
        <dbReference type="ChEBI" id="CHEBI:15378"/>
        <dbReference type="ChEBI" id="CHEBI:30013"/>
        <dbReference type="ChEBI" id="CHEBI:30616"/>
        <dbReference type="ChEBI" id="CHEBI:61977"/>
        <dbReference type="ChEBI" id="CHEBI:456216"/>
        <dbReference type="EC" id="2.7.11.1"/>
    </reaction>
</comment>
<evidence type="ECO:0000256" key="6">
    <source>
        <dbReference type="ARBA" id="ARBA00022840"/>
    </source>
</evidence>